<feature type="binding site" evidence="2">
    <location>
        <position position="174"/>
    </location>
    <ligand>
        <name>substrate</name>
    </ligand>
</feature>
<feature type="active site" description="Proton acceptor" evidence="2">
    <location>
        <position position="58"/>
    </location>
</feature>
<keyword evidence="1 2" id="KW-0808">Transferase</keyword>
<feature type="binding site" evidence="2">
    <location>
        <position position="27"/>
    </location>
    <ligand>
        <name>substrate</name>
    </ligand>
</feature>
<proteinExistence type="inferred from homology"/>
<keyword evidence="2" id="KW-0460">Magnesium</keyword>
<dbReference type="Gene3D" id="3.40.1180.10">
    <property type="entry name" value="Decaprenyl diphosphate synthase-like"/>
    <property type="match status" value="1"/>
</dbReference>
<comment type="cofactor">
    <cofactor evidence="2">
        <name>Mg(2+)</name>
        <dbReference type="ChEBI" id="CHEBI:18420"/>
    </cofactor>
    <text evidence="2">Binds 2 magnesium ions per subunit.</text>
</comment>
<feature type="binding site" evidence="2">
    <location>
        <position position="10"/>
    </location>
    <ligand>
        <name>Mg(2+)</name>
        <dbReference type="ChEBI" id="CHEBI:18420"/>
    </ligand>
</feature>
<dbReference type="NCBIfam" id="TIGR00055">
    <property type="entry name" value="uppS"/>
    <property type="match status" value="1"/>
</dbReference>
<dbReference type="EC" id="2.5.1.-" evidence="2"/>
<feature type="binding site" evidence="2">
    <location>
        <position position="193"/>
    </location>
    <ligand>
        <name>Mg(2+)</name>
        <dbReference type="ChEBI" id="CHEBI:18420"/>
    </ligand>
</feature>
<feature type="binding site" evidence="2">
    <location>
        <begin position="180"/>
        <end position="182"/>
    </location>
    <ligand>
        <name>substrate</name>
    </ligand>
</feature>
<dbReference type="EMBL" id="PCSZ01000076">
    <property type="protein sequence ID" value="PIP60281.1"/>
    <property type="molecule type" value="Genomic_DNA"/>
</dbReference>
<dbReference type="HAMAP" id="MF_01139">
    <property type="entry name" value="ISPT"/>
    <property type="match status" value="1"/>
</dbReference>
<comment type="caution">
    <text evidence="3">The sequence shown here is derived from an EMBL/GenBank/DDBJ whole genome shotgun (WGS) entry which is preliminary data.</text>
</comment>
<evidence type="ECO:0000313" key="4">
    <source>
        <dbReference type="Proteomes" id="UP000231581"/>
    </source>
</evidence>
<organism evidence="3 4">
    <name type="scientific">Candidatus Uhrbacteria bacterium CG22_combo_CG10-13_8_21_14_all_47_17</name>
    <dbReference type="NCBI Taxonomy" id="1975041"/>
    <lineage>
        <taxon>Bacteria</taxon>
        <taxon>Candidatus Uhriibacteriota</taxon>
    </lineage>
</organism>
<sequence>MVRHVAMIMDGNRRWAHEQGLSSVEGHREGYENMKRIGDWCLERGVLSLSVFAFSTENWKRSETEVNFLMAILEQALGKELNYFIERKVRLRVLGRKEGFSKKIQKLIDDAEEATKDFDRMTFGICLNYGGRFELVDAVKSLMVAGVSAESVDESAIAKHLYWPDMPDPDLVIRTSGERRLSGFLTWQTVYSELYFTDVYWPAFDEKELDKAFEVFKTRQRRFGK</sequence>
<evidence type="ECO:0000256" key="2">
    <source>
        <dbReference type="HAMAP-Rule" id="MF_01139"/>
    </source>
</evidence>
<reference evidence="3 4" key="1">
    <citation type="submission" date="2017-09" db="EMBL/GenBank/DDBJ databases">
        <title>Depth-based differentiation of microbial function through sediment-hosted aquifers and enrichment of novel symbionts in the deep terrestrial subsurface.</title>
        <authorList>
            <person name="Probst A.J."/>
            <person name="Ladd B."/>
            <person name="Jarett J.K."/>
            <person name="Geller-Mcgrath D.E."/>
            <person name="Sieber C.M."/>
            <person name="Emerson J.B."/>
            <person name="Anantharaman K."/>
            <person name="Thomas B.C."/>
            <person name="Malmstrom R."/>
            <person name="Stieglmeier M."/>
            <person name="Klingl A."/>
            <person name="Woyke T."/>
            <person name="Ryan C.M."/>
            <person name="Banfield J.F."/>
        </authorList>
    </citation>
    <scope>NUCLEOTIDE SEQUENCE [LARGE SCALE GENOMIC DNA]</scope>
    <source>
        <strain evidence="3">CG22_combo_CG10-13_8_21_14_all_47_17</strain>
    </source>
</reference>
<dbReference type="SUPFAM" id="SSF64005">
    <property type="entry name" value="Undecaprenyl diphosphate synthase"/>
    <property type="match status" value="1"/>
</dbReference>
<comment type="similarity">
    <text evidence="2">Belongs to the UPP synthase family.</text>
</comment>
<name>A0A2H0BRK6_9BACT</name>
<dbReference type="GO" id="GO:0016094">
    <property type="term" value="P:polyprenol biosynthetic process"/>
    <property type="evidence" value="ECO:0007669"/>
    <property type="project" value="TreeGrafter"/>
</dbReference>
<dbReference type="InterPro" id="IPR001441">
    <property type="entry name" value="UPP_synth-like"/>
</dbReference>
<feature type="binding site" evidence="2">
    <location>
        <begin position="55"/>
        <end position="57"/>
    </location>
    <ligand>
        <name>substrate</name>
    </ligand>
</feature>
<evidence type="ECO:0000313" key="3">
    <source>
        <dbReference type="EMBL" id="PIP60281.1"/>
    </source>
</evidence>
<feature type="binding site" evidence="2">
    <location>
        <position position="59"/>
    </location>
    <ligand>
        <name>substrate</name>
    </ligand>
</feature>
<evidence type="ECO:0000256" key="1">
    <source>
        <dbReference type="ARBA" id="ARBA00022679"/>
    </source>
</evidence>
<dbReference type="FunFam" id="3.40.1180.10:FF:000001">
    <property type="entry name" value="(2E,6E)-farnesyl-diphosphate-specific ditrans,polycis-undecaprenyl-diphosphate synthase"/>
    <property type="match status" value="1"/>
</dbReference>
<gene>
    <name evidence="3" type="primary">uppS</name>
    <name evidence="3" type="ORF">COX00_04425</name>
</gene>
<feature type="binding site" evidence="2">
    <location>
        <position position="15"/>
    </location>
    <ligand>
        <name>substrate</name>
    </ligand>
</feature>
<comment type="subunit">
    <text evidence="2">Homodimer.</text>
</comment>
<feature type="active site" evidence="2">
    <location>
        <position position="10"/>
    </location>
</feature>
<comment type="function">
    <text evidence="2">Catalyzes the condensation of isopentenyl diphosphate (IPP) with allylic pyrophosphates generating different type of terpenoids.</text>
</comment>
<feature type="binding site" evidence="2">
    <location>
        <position position="61"/>
    </location>
    <ligand>
        <name>substrate</name>
    </ligand>
</feature>
<dbReference type="InterPro" id="IPR018520">
    <property type="entry name" value="UPP_synth-like_CS"/>
</dbReference>
<dbReference type="PROSITE" id="PS01066">
    <property type="entry name" value="UPP_SYNTHASE"/>
    <property type="match status" value="1"/>
</dbReference>
<dbReference type="PANTHER" id="PTHR10291:SF0">
    <property type="entry name" value="DEHYDRODOLICHYL DIPHOSPHATE SYNTHASE 2"/>
    <property type="match status" value="1"/>
</dbReference>
<feature type="binding site" evidence="2">
    <location>
        <begin position="11"/>
        <end position="14"/>
    </location>
    <ligand>
        <name>substrate</name>
    </ligand>
</feature>
<protein>
    <recommendedName>
        <fullName evidence="2">Isoprenyl transferase</fullName>
        <ecNumber evidence="2">2.5.1.-</ecNumber>
    </recommendedName>
</protein>
<accession>A0A2H0BRK6</accession>
<keyword evidence="2" id="KW-0479">Metal-binding</keyword>
<dbReference type="GO" id="GO:0045547">
    <property type="term" value="F:ditrans,polycis-polyprenyl diphosphate synthase [(2E,6E)-farnesyl diphosphate specific] activity"/>
    <property type="evidence" value="ECO:0007669"/>
    <property type="project" value="TreeGrafter"/>
</dbReference>
<dbReference type="PANTHER" id="PTHR10291">
    <property type="entry name" value="DEHYDRODOLICHYL DIPHOSPHATE SYNTHASE FAMILY MEMBER"/>
    <property type="match status" value="1"/>
</dbReference>
<dbReference type="GO" id="GO:0000287">
    <property type="term" value="F:magnesium ion binding"/>
    <property type="evidence" value="ECO:0007669"/>
    <property type="project" value="UniProtKB-UniRule"/>
</dbReference>
<dbReference type="AlphaFoldDB" id="A0A2H0BRK6"/>
<dbReference type="InterPro" id="IPR036424">
    <property type="entry name" value="UPP_synth-like_sf"/>
</dbReference>
<comment type="caution">
    <text evidence="2">Lacks conserved residue(s) required for the propagation of feature annotation.</text>
</comment>
<dbReference type="Pfam" id="PF01255">
    <property type="entry name" value="Prenyltransf"/>
    <property type="match status" value="1"/>
</dbReference>
<dbReference type="CDD" id="cd00475">
    <property type="entry name" value="Cis_IPPS"/>
    <property type="match status" value="1"/>
</dbReference>
<dbReference type="Proteomes" id="UP000231581">
    <property type="component" value="Unassembled WGS sequence"/>
</dbReference>